<organism evidence="3 4">
    <name type="scientific">Helicoverpa armigera</name>
    <name type="common">Cotton bollworm</name>
    <name type="synonym">Heliothis armigera</name>
    <dbReference type="NCBI Taxonomy" id="29058"/>
    <lineage>
        <taxon>Eukaryota</taxon>
        <taxon>Metazoa</taxon>
        <taxon>Ecdysozoa</taxon>
        <taxon>Arthropoda</taxon>
        <taxon>Hexapoda</taxon>
        <taxon>Insecta</taxon>
        <taxon>Pterygota</taxon>
        <taxon>Neoptera</taxon>
        <taxon>Endopterygota</taxon>
        <taxon>Lepidoptera</taxon>
        <taxon>Glossata</taxon>
        <taxon>Ditrysia</taxon>
        <taxon>Noctuoidea</taxon>
        <taxon>Noctuidae</taxon>
        <taxon>Heliothinae</taxon>
        <taxon>Helicoverpa</taxon>
    </lineage>
</organism>
<feature type="region of interest" description="Disordered" evidence="1">
    <location>
        <begin position="1"/>
        <end position="21"/>
    </location>
</feature>
<protein>
    <recommendedName>
        <fullName evidence="2">EFHB C-terminal EF-hand domain-containing protein</fullName>
    </recommendedName>
</protein>
<feature type="compositionally biased region" description="Basic and acidic residues" evidence="1">
    <location>
        <begin position="62"/>
        <end position="81"/>
    </location>
</feature>
<evidence type="ECO:0000259" key="2">
    <source>
        <dbReference type="Pfam" id="PF25325"/>
    </source>
</evidence>
<feature type="domain" description="EFHB C-terminal EF-hand" evidence="2">
    <location>
        <begin position="443"/>
        <end position="511"/>
    </location>
</feature>
<feature type="region of interest" description="Disordered" evidence="1">
    <location>
        <begin position="62"/>
        <end position="85"/>
    </location>
</feature>
<dbReference type="AlphaFoldDB" id="A0A2W1BDU8"/>
<evidence type="ECO:0000256" key="1">
    <source>
        <dbReference type="SAM" id="MobiDB-lite"/>
    </source>
</evidence>
<accession>A0A2W1BDU8</accession>
<dbReference type="EMBL" id="KZ150109">
    <property type="protein sequence ID" value="PZC73379.1"/>
    <property type="molecule type" value="Genomic_DNA"/>
</dbReference>
<dbReference type="Proteomes" id="UP000249218">
    <property type="component" value="Unassembled WGS sequence"/>
</dbReference>
<proteinExistence type="predicted"/>
<evidence type="ECO:0000313" key="4">
    <source>
        <dbReference type="Proteomes" id="UP000249218"/>
    </source>
</evidence>
<dbReference type="InterPro" id="IPR057428">
    <property type="entry name" value="EFHB_EF-hand_C"/>
</dbReference>
<dbReference type="Pfam" id="PF25325">
    <property type="entry name" value="EF-hand_EFHB_C"/>
    <property type="match status" value="1"/>
</dbReference>
<reference evidence="3 4" key="1">
    <citation type="journal article" date="2017" name="BMC Biol.">
        <title>Genomic innovations, transcriptional plasticity and gene loss underlying the evolution and divergence of two highly polyphagous and invasive Helicoverpa pest species.</title>
        <authorList>
            <person name="Pearce S.L."/>
            <person name="Clarke D.F."/>
            <person name="East P.D."/>
            <person name="Elfekih S."/>
            <person name="Gordon K.H."/>
            <person name="Jermiin L.S."/>
            <person name="McGaughran A."/>
            <person name="Oakeshott J.G."/>
            <person name="Papanikolaou A."/>
            <person name="Perera O.P."/>
            <person name="Rane R.V."/>
            <person name="Richards S."/>
            <person name="Tay W.T."/>
            <person name="Walsh T.K."/>
            <person name="Anderson A."/>
            <person name="Anderson C.J."/>
            <person name="Asgari S."/>
            <person name="Board P.G."/>
            <person name="Bretschneider A."/>
            <person name="Campbell P.M."/>
            <person name="Chertemps T."/>
            <person name="Christeller J.T."/>
            <person name="Coppin C.W."/>
            <person name="Downes S.J."/>
            <person name="Duan G."/>
            <person name="Farnsworth C.A."/>
            <person name="Good R.T."/>
            <person name="Han L.B."/>
            <person name="Han Y.C."/>
            <person name="Hatje K."/>
            <person name="Horne I."/>
            <person name="Huang Y.P."/>
            <person name="Hughes D.S."/>
            <person name="Jacquin-Joly E."/>
            <person name="James W."/>
            <person name="Jhangiani S."/>
            <person name="Kollmar M."/>
            <person name="Kuwar S.S."/>
            <person name="Li S."/>
            <person name="Liu N.Y."/>
            <person name="Maibeche M.T."/>
            <person name="Miller J.R."/>
            <person name="Montagne N."/>
            <person name="Perry T."/>
            <person name="Qu J."/>
            <person name="Song S.V."/>
            <person name="Sutton G.G."/>
            <person name="Vogel H."/>
            <person name="Walenz B.P."/>
            <person name="Xu W."/>
            <person name="Zhang H.J."/>
            <person name="Zou Z."/>
            <person name="Batterham P."/>
            <person name="Edwards O.R."/>
            <person name="Feyereisen R."/>
            <person name="Gibbs R.A."/>
            <person name="Heckel D.G."/>
            <person name="McGrath A."/>
            <person name="Robin C."/>
            <person name="Scherer S.E."/>
            <person name="Worley K.C."/>
            <person name="Wu Y.D."/>
        </authorList>
    </citation>
    <scope>NUCLEOTIDE SEQUENCE [LARGE SCALE GENOMIC DNA]</scope>
    <source>
        <strain evidence="3">Harm_GR_Male_#8</strain>
        <tissue evidence="3">Whole organism</tissue>
    </source>
</reference>
<sequence>MLKCVHKTQGGKGNENRFTERGPRTLLAAGVLTAQADERVSKLLKNYRLQDEVDALIGDALNKKPDFKPTRRPPDTPDMRNRGPYTEIRNLINPPKQTKFEELVEDLKSTAYHSYWKAPHGKTRDITPFLPEGFDILSDTFGKKNVPSESAYDVITPKTPVAEIPPSKGPGYQTNRNYCKPYNPKTCFGIVCMPDKTGICAKASLKEERIVLGNGNYIPKTSHQADFQELRSSRLGTARQPNQNMDCVPPGFTFGEIKAPPEVPSWLSYCRINVGRHFLMKCLGHLNSVKKALSKRVGGLFFKGFYLYLKHLDEDKTGWVHKDVVYDYCAFKHVRVNPALIEPLLEMWNGFDGTRMRYELFIHLINFQNPMPDLPRIPDIEVSKCLDFSTTYRDMVMPGQEVDTRRRAGLPSGRYLEFDFVETTEGSCRAYRAYLPEETDTGSCIDPSTFTRYGVTHRDLYAKRSPEVVRRVFEAAGDKFTDESFNECWEKAKEYHSQGWVSFETFRRVLEGK</sequence>
<gene>
    <name evidence="3" type="primary">HaOG209646</name>
    <name evidence="3" type="ORF">B5X24_HaOG209646</name>
</gene>
<dbReference type="OrthoDB" id="2096280at2759"/>
<keyword evidence="4" id="KW-1185">Reference proteome</keyword>
<name>A0A2W1BDU8_HELAM</name>
<evidence type="ECO:0000313" key="3">
    <source>
        <dbReference type="EMBL" id="PZC73379.1"/>
    </source>
</evidence>